<feature type="coiled-coil region" evidence="10">
    <location>
        <begin position="256"/>
        <end position="349"/>
    </location>
</feature>
<comment type="subcellular location">
    <subcellularLocation>
        <location evidence="1">Golgi apparatus membrane</location>
        <topology evidence="1">Single-pass type IV membrane protein</topology>
    </subcellularLocation>
</comment>
<protein>
    <recommendedName>
        <fullName evidence="3">Protein CASP</fullName>
    </recommendedName>
</protein>
<feature type="domain" description="Cux N-terminal" evidence="14">
    <location>
        <begin position="17"/>
        <end position="127"/>
    </location>
</feature>
<evidence type="ECO:0000256" key="12">
    <source>
        <dbReference type="SAM" id="Phobius"/>
    </source>
</evidence>
<keyword evidence="8 10" id="KW-0175">Coiled coil</keyword>
<evidence type="ECO:0000313" key="15">
    <source>
        <dbReference type="EMBL" id="EDK43082.1"/>
    </source>
</evidence>
<dbReference type="HOGENOM" id="CLU_016758_0_0_1"/>
<dbReference type="PANTHER" id="PTHR14043:SF2">
    <property type="entry name" value="HOMEOBOX PROTEIN CUT"/>
    <property type="match status" value="1"/>
</dbReference>
<dbReference type="GeneID" id="5235310"/>
<evidence type="ECO:0000256" key="2">
    <source>
        <dbReference type="ARBA" id="ARBA00006415"/>
    </source>
</evidence>
<reference evidence="15" key="1">
    <citation type="submission" date="2006-07" db="EMBL/GenBank/DDBJ databases">
        <title>The genome sequence of Lodderomyces elongisporus.</title>
        <authorList>
            <consortium name="The Broad Institute Genome Sequencing Platform"/>
            <person name="Birren B."/>
            <person name="Lander E."/>
            <person name="Galagan J."/>
            <person name="Nusbaum C."/>
            <person name="Devon K."/>
            <person name="Cuomo C."/>
            <person name="Jaffe D."/>
            <person name="Butler J."/>
            <person name="Alvarez P."/>
            <person name="Gnerre S."/>
            <person name="Grabherr M."/>
            <person name="Kleber M."/>
            <person name="Mauceli E."/>
            <person name="Brockman W."/>
            <person name="MacCallum I.A."/>
            <person name="Rounsley S."/>
            <person name="Young S."/>
            <person name="LaButti K."/>
            <person name="Pushparaj V."/>
            <person name="DeCaprio D."/>
            <person name="Crawford M."/>
            <person name="Koehrsen M."/>
            <person name="Engels R."/>
            <person name="Montgomery P."/>
            <person name="Pearson M."/>
            <person name="Howarth C."/>
            <person name="Larson L."/>
            <person name="Luoma S."/>
            <person name="White J."/>
            <person name="Kodira C."/>
            <person name="Zeng Q."/>
            <person name="Yandava C."/>
            <person name="Alvarado L."/>
            <person name="O'leary S."/>
            <person name="Kurtzman C."/>
            <person name="Reedy J."/>
            <person name="Heitman J."/>
        </authorList>
    </citation>
    <scope>NUCLEOTIDE SEQUENCE</scope>
    <source>
        <strain evidence="15">NRRL YB-4239</strain>
    </source>
</reference>
<name>A5DV74_LODEL</name>
<evidence type="ECO:0000256" key="4">
    <source>
        <dbReference type="ARBA" id="ARBA00022448"/>
    </source>
</evidence>
<dbReference type="Pfam" id="PF08172">
    <property type="entry name" value="CASP_C"/>
    <property type="match status" value="1"/>
</dbReference>
<dbReference type="FunCoup" id="A5DV74">
    <property type="interactions" value="226"/>
</dbReference>
<evidence type="ECO:0000256" key="10">
    <source>
        <dbReference type="SAM" id="Coils"/>
    </source>
</evidence>
<feature type="compositionally biased region" description="Polar residues" evidence="11">
    <location>
        <begin position="576"/>
        <end position="587"/>
    </location>
</feature>
<feature type="coiled-coil region" evidence="10">
    <location>
        <begin position="518"/>
        <end position="566"/>
    </location>
</feature>
<evidence type="ECO:0000259" key="14">
    <source>
        <dbReference type="Pfam" id="PF25398"/>
    </source>
</evidence>
<feature type="coiled-coil region" evidence="10">
    <location>
        <begin position="408"/>
        <end position="463"/>
    </location>
</feature>
<dbReference type="VEuPathDB" id="FungiDB:LELG_01260"/>
<feature type="coiled-coil region" evidence="10">
    <location>
        <begin position="144"/>
        <end position="225"/>
    </location>
</feature>
<feature type="compositionally biased region" description="Polar residues" evidence="11">
    <location>
        <begin position="499"/>
        <end position="514"/>
    </location>
</feature>
<dbReference type="Pfam" id="PF25398">
    <property type="entry name" value="CUX1_N"/>
    <property type="match status" value="1"/>
</dbReference>
<evidence type="ECO:0000256" key="11">
    <source>
        <dbReference type="SAM" id="MobiDB-lite"/>
    </source>
</evidence>
<dbReference type="GO" id="GO:0000149">
    <property type="term" value="F:SNARE binding"/>
    <property type="evidence" value="ECO:0007669"/>
    <property type="project" value="EnsemblFungi"/>
</dbReference>
<evidence type="ECO:0000313" key="16">
    <source>
        <dbReference type="Proteomes" id="UP000001996"/>
    </source>
</evidence>
<keyword evidence="16" id="KW-1185">Reference proteome</keyword>
<dbReference type="Proteomes" id="UP000001996">
    <property type="component" value="Unassembled WGS sequence"/>
</dbReference>
<dbReference type="GO" id="GO:0000139">
    <property type="term" value="C:Golgi membrane"/>
    <property type="evidence" value="ECO:0007669"/>
    <property type="project" value="UniProtKB-SubCell"/>
</dbReference>
<dbReference type="OrthoDB" id="10257567at2759"/>
<dbReference type="PANTHER" id="PTHR14043">
    <property type="entry name" value="CCAAT DISPLACEMENT PROTEIN-RELATED"/>
    <property type="match status" value="1"/>
</dbReference>
<keyword evidence="7" id="KW-0333">Golgi apparatus</keyword>
<feature type="region of interest" description="Disordered" evidence="11">
    <location>
        <begin position="576"/>
        <end position="598"/>
    </location>
</feature>
<organism evidence="15 16">
    <name type="scientific">Lodderomyces elongisporus (strain ATCC 11503 / CBS 2605 / JCM 1781 / NBRC 1676 / NRRL YB-4239)</name>
    <name type="common">Yeast</name>
    <name type="synonym">Saccharomyces elongisporus</name>
    <dbReference type="NCBI Taxonomy" id="379508"/>
    <lineage>
        <taxon>Eukaryota</taxon>
        <taxon>Fungi</taxon>
        <taxon>Dikarya</taxon>
        <taxon>Ascomycota</taxon>
        <taxon>Saccharomycotina</taxon>
        <taxon>Pichiomycetes</taxon>
        <taxon>Debaryomycetaceae</taxon>
        <taxon>Candida/Lodderomyces clade</taxon>
        <taxon>Lodderomyces</taxon>
    </lineage>
</organism>
<evidence type="ECO:0000256" key="3">
    <source>
        <dbReference type="ARBA" id="ARBA00018691"/>
    </source>
</evidence>
<keyword evidence="4" id="KW-0813">Transport</keyword>
<feature type="transmembrane region" description="Helical" evidence="12">
    <location>
        <begin position="657"/>
        <end position="678"/>
    </location>
</feature>
<dbReference type="STRING" id="379508.A5DV74"/>
<dbReference type="InterPro" id="IPR057476">
    <property type="entry name" value="Cux_N"/>
</dbReference>
<dbReference type="EMBL" id="CH981524">
    <property type="protein sequence ID" value="EDK43082.1"/>
    <property type="molecule type" value="Genomic_DNA"/>
</dbReference>
<feature type="region of interest" description="Disordered" evidence="11">
    <location>
        <begin position="479"/>
        <end position="517"/>
    </location>
</feature>
<evidence type="ECO:0000256" key="1">
    <source>
        <dbReference type="ARBA" id="ARBA00004409"/>
    </source>
</evidence>
<dbReference type="KEGG" id="lel:PVL30_001230"/>
<keyword evidence="9 12" id="KW-0472">Membrane</keyword>
<feature type="coiled-coil region" evidence="10">
    <location>
        <begin position="76"/>
        <end position="103"/>
    </location>
</feature>
<evidence type="ECO:0000256" key="8">
    <source>
        <dbReference type="ARBA" id="ARBA00023054"/>
    </source>
</evidence>
<feature type="domain" description="CASP C-terminal" evidence="13">
    <location>
        <begin position="431"/>
        <end position="680"/>
    </location>
</feature>
<comment type="similarity">
    <text evidence="2">Belongs to the CASP family.</text>
</comment>
<accession>A5DV74</accession>
<dbReference type="GO" id="GO:0048211">
    <property type="term" value="P:Golgi vesicle docking"/>
    <property type="evidence" value="ECO:0007669"/>
    <property type="project" value="EnsemblFungi"/>
</dbReference>
<dbReference type="InterPro" id="IPR012955">
    <property type="entry name" value="CASP_C"/>
</dbReference>
<reference evidence="15" key="2">
    <citation type="journal article" date="2009" name="Nature">
        <title>Evolution of pathogenicity and sexual reproduction in eight Candida genomes.</title>
        <authorList>
            <person name="Butler G."/>
            <person name="Rasmussen M.D."/>
            <person name="Lin M.F."/>
            <person name="Santos M.A."/>
            <person name="Sakthikumar S."/>
            <person name="Munro C.A."/>
            <person name="Rheinbay E."/>
            <person name="Grabherr M."/>
            <person name="Forche A."/>
            <person name="Reedy J.L."/>
            <person name="Agrafioti I."/>
            <person name="Arnaud M.B."/>
            <person name="Bates S."/>
            <person name="Brown A.J."/>
            <person name="Brunke S."/>
            <person name="Costanzo M.C."/>
            <person name="Fitzpatrick D.A."/>
            <person name="de Groot P.W."/>
            <person name="Harris D."/>
            <person name="Hoyer L.L."/>
            <person name="Hube B."/>
            <person name="Klis F.M."/>
            <person name="Kodira C."/>
            <person name="Lennard N."/>
            <person name="Logue M.E."/>
            <person name="Martin R."/>
            <person name="Neiman A.M."/>
            <person name="Nikolaou E."/>
            <person name="Quail M.A."/>
            <person name="Quinn J."/>
            <person name="Santos M.C."/>
            <person name="Schmitzberger F.F."/>
            <person name="Sherlock G."/>
            <person name="Shah P."/>
            <person name="Silverstein K.A."/>
            <person name="Skrzypek M.S."/>
            <person name="Soll D."/>
            <person name="Staggs R."/>
            <person name="Stansfield I."/>
            <person name="Stumpf M.P."/>
            <person name="Sudbery P.E."/>
            <person name="Srikantha T."/>
            <person name="Zeng Q."/>
            <person name="Berman J."/>
            <person name="Berriman M."/>
            <person name="Heitman J."/>
            <person name="Gow N.A."/>
            <person name="Lorenz M.C."/>
            <person name="Birren B.W."/>
            <person name="Kellis M."/>
            <person name="Cuomo C.A."/>
        </authorList>
    </citation>
    <scope>NUCLEOTIDE SEQUENCE [LARGE SCALE GENOMIC DNA]</scope>
    <source>
        <strain evidence="15">NRRL YB-4239</strain>
    </source>
</reference>
<keyword evidence="5 12" id="KW-0812">Transmembrane</keyword>
<evidence type="ECO:0000256" key="6">
    <source>
        <dbReference type="ARBA" id="ARBA00022989"/>
    </source>
</evidence>
<evidence type="ECO:0000256" key="5">
    <source>
        <dbReference type="ARBA" id="ARBA00022692"/>
    </source>
</evidence>
<evidence type="ECO:0000259" key="13">
    <source>
        <dbReference type="Pfam" id="PF08172"/>
    </source>
</evidence>
<feature type="region of interest" description="Disordered" evidence="11">
    <location>
        <begin position="372"/>
        <end position="391"/>
    </location>
</feature>
<proteinExistence type="inferred from homology"/>
<evidence type="ECO:0000256" key="9">
    <source>
        <dbReference type="ARBA" id="ARBA00023136"/>
    </source>
</evidence>
<dbReference type="OMA" id="WQQEGFN"/>
<keyword evidence="6 12" id="KW-1133">Transmembrane helix</keyword>
<dbReference type="AlphaFoldDB" id="A5DV74"/>
<dbReference type="GO" id="GO:0006891">
    <property type="term" value="P:intra-Golgi vesicle-mediated transport"/>
    <property type="evidence" value="ECO:0007669"/>
    <property type="project" value="InterPro"/>
</dbReference>
<evidence type="ECO:0000256" key="7">
    <source>
        <dbReference type="ARBA" id="ARBA00023034"/>
    </source>
</evidence>
<dbReference type="InParanoid" id="A5DV74"/>
<dbReference type="eggNOG" id="KOG0963">
    <property type="taxonomic scope" value="Eukaryota"/>
</dbReference>
<sequence>MSSDNTSNGHADAEPRSNVFEQALQTWVEIDLPSLQKKLDEQGVEIKEYQKESLLSRKNLASKTKEFRKLDDSKKLEQIKSLLKLYQNEIDSLTNKNKNVENYFFGIYRLMAEAPDPRPLMELSLDSVVESKEAMALKESLTKAEEELAKRADYEQLKQRLLLNEQKAAELLSIKVKAKENECKSLFEEKEANWIDKEKQFEEQLRTAQKQIEELRTSNEVTERRLDNQSKGHDNTNYETASASVLAELDMVRRDAELSKRRIYELEKRNETLRHEIAQTKNDNEIQVVRSECDQKVSEVESENMLLVANLNQIRNQKEQISSQLNSKIDSLSRENSVIAQEVKNLKTKLEKTSDYEEIKHELHILRQIEFGHGEDNEDNEDGEVDKVGENDTIKHHAKLDSIVIERNRAMTQELARFRAEHNDLTNAVDELNIKLQRSEEEIQSLRQLNEKLENDLANVQESGSHGWGFNDSGSMISGFTSRMGGRSSGGRNGSIVSLQSSDRGTNNGPNDDASSILPIITKQRDRFREKNTELEEELRKQFNANNDMKRQINKLRQDNEELYERGRYLQSFQTPGTRNITTTSSGRKFLNPKPNANADLESNNDIQYQKEYERKLHPIEQFRIKEQERINSRLSPLERFFIFITRAVLATRSTRMVFFAYCLCLHIIVLWIMIYAMNLRAPAIPDSISGTGANVARAGTGAGIGAGIGAGTGGGGIVNTPKDTHF</sequence>
<gene>
    <name evidence="15" type="ORF">LELG_01260</name>
</gene>